<keyword evidence="2" id="KW-1185">Reference proteome</keyword>
<evidence type="ECO:0000313" key="2">
    <source>
        <dbReference type="Proteomes" id="UP000028007"/>
    </source>
</evidence>
<gene>
    <name evidence="1" type="ORF">N180_17935</name>
</gene>
<name>A0A081PG66_9SPHI</name>
<dbReference type="AlphaFoldDB" id="A0A081PG66"/>
<comment type="caution">
    <text evidence="1">The sequence shown here is derived from an EMBL/GenBank/DDBJ whole genome shotgun (WGS) entry which is preliminary data.</text>
</comment>
<reference evidence="1 2" key="1">
    <citation type="journal article" date="1992" name="Int. J. Syst. Bacteriol.">
        <title>Sphingobacterium antarcticus sp. nov. a Psychrotrophic Bacterium from the Soils of Schirmacher Oasis, Antarctica.</title>
        <authorList>
            <person name="Shivaji S."/>
            <person name="Ray M.K."/>
            <person name="Rao N.S."/>
            <person name="Saiserr L."/>
            <person name="Jagannadham M.V."/>
            <person name="Kumar G.S."/>
            <person name="Reddy G."/>
            <person name="Bhargava P.M."/>
        </authorList>
    </citation>
    <scope>NUCLEOTIDE SEQUENCE [LARGE SCALE GENOMIC DNA]</scope>
    <source>
        <strain evidence="1 2">4BY</strain>
    </source>
</reference>
<evidence type="ECO:0000313" key="1">
    <source>
        <dbReference type="EMBL" id="KEQ29689.1"/>
    </source>
</evidence>
<dbReference type="Proteomes" id="UP000028007">
    <property type="component" value="Unassembled WGS sequence"/>
</dbReference>
<dbReference type="RefSeq" id="WP_037441488.1">
    <property type="nucleotide sequence ID" value="NZ_JNFF01000064.1"/>
</dbReference>
<organism evidence="1 2">
    <name type="scientific">Pedobacter antarcticus 4BY</name>
    <dbReference type="NCBI Taxonomy" id="1358423"/>
    <lineage>
        <taxon>Bacteria</taxon>
        <taxon>Pseudomonadati</taxon>
        <taxon>Bacteroidota</taxon>
        <taxon>Sphingobacteriia</taxon>
        <taxon>Sphingobacteriales</taxon>
        <taxon>Sphingobacteriaceae</taxon>
        <taxon>Pedobacter</taxon>
    </lineage>
</organism>
<protein>
    <submittedName>
        <fullName evidence="1">Uncharacterized protein</fullName>
    </submittedName>
</protein>
<accession>A0A081PG66</accession>
<proteinExistence type="predicted"/>
<sequence length="133" mass="15827">MMEKLKLLSSLANSAPDIPPWFKVDIRPKPIVPEPLDEVYGLQSKHIYCSYFRYFCEAEFSWKKYDSFTLDMEDISDSIPPEYKASVEQHQQKINAQNDLLVQWELEYEELRFFSWREYYAKELLKQLSAGGK</sequence>
<dbReference type="EMBL" id="JNFF01000064">
    <property type="protein sequence ID" value="KEQ29689.1"/>
    <property type="molecule type" value="Genomic_DNA"/>
</dbReference>